<dbReference type="AlphaFoldDB" id="A0A9W7Y7W8"/>
<dbReference type="OrthoDB" id="5540799at2759"/>
<dbReference type="EMBL" id="JANBOJ010000014">
    <property type="protein sequence ID" value="KAJ1725040.1"/>
    <property type="molecule type" value="Genomic_DNA"/>
</dbReference>
<evidence type="ECO:0000313" key="2">
    <source>
        <dbReference type="Proteomes" id="UP001149813"/>
    </source>
</evidence>
<proteinExistence type="predicted"/>
<protein>
    <submittedName>
        <fullName evidence="1">Uncharacterized protein</fullName>
    </submittedName>
</protein>
<sequence length="127" mass="13733">MSSDNIASIYQANEQTFTKLSPADNIPKLFGPPTLMGSTLDTLQSTSAPGFAAQMPGIVLGVPSKTPAAASSAAEGDVHIQQVQEQQQPNYYIAYDDKDNNKVLWFHVQVTPDGDESLLEHGWKNKA</sequence>
<comment type="caution">
    <text evidence="1">The sequence shown here is derived from an EMBL/GenBank/DDBJ whole genome shotgun (WGS) entry which is preliminary data.</text>
</comment>
<name>A0A9W7Y7W8_9FUNG</name>
<evidence type="ECO:0000313" key="1">
    <source>
        <dbReference type="EMBL" id="KAJ1725040.1"/>
    </source>
</evidence>
<accession>A0A9W7Y7W8</accession>
<keyword evidence="2" id="KW-1185">Reference proteome</keyword>
<gene>
    <name evidence="1" type="ORF">LPJ53_000766</name>
</gene>
<organism evidence="1 2">
    <name type="scientific">Coemansia erecta</name>
    <dbReference type="NCBI Taxonomy" id="147472"/>
    <lineage>
        <taxon>Eukaryota</taxon>
        <taxon>Fungi</taxon>
        <taxon>Fungi incertae sedis</taxon>
        <taxon>Zoopagomycota</taxon>
        <taxon>Kickxellomycotina</taxon>
        <taxon>Kickxellomycetes</taxon>
        <taxon>Kickxellales</taxon>
        <taxon>Kickxellaceae</taxon>
        <taxon>Coemansia</taxon>
    </lineage>
</organism>
<reference evidence="1" key="1">
    <citation type="submission" date="2022-07" db="EMBL/GenBank/DDBJ databases">
        <title>Phylogenomic reconstructions and comparative analyses of Kickxellomycotina fungi.</title>
        <authorList>
            <person name="Reynolds N.K."/>
            <person name="Stajich J.E."/>
            <person name="Barry K."/>
            <person name="Grigoriev I.V."/>
            <person name="Crous P."/>
            <person name="Smith M.E."/>
        </authorList>
    </citation>
    <scope>NUCLEOTIDE SEQUENCE</scope>
    <source>
        <strain evidence="1">NBRC 32514</strain>
    </source>
</reference>
<dbReference type="Proteomes" id="UP001149813">
    <property type="component" value="Unassembled WGS sequence"/>
</dbReference>